<dbReference type="Proteomes" id="UP000184066">
    <property type="component" value="Unassembled WGS sequence"/>
</dbReference>
<keyword evidence="2" id="KW-0472">Membrane</keyword>
<accession>A0A1M7S8F9</accession>
<dbReference type="STRING" id="1189325.SAMN04488119_103480"/>
<keyword evidence="4" id="KW-1185">Reference proteome</keyword>
<keyword evidence="2" id="KW-1133">Transmembrane helix</keyword>
<organism evidence="3 4">
    <name type="scientific">Oceanicella actignis</name>
    <dbReference type="NCBI Taxonomy" id="1189325"/>
    <lineage>
        <taxon>Bacteria</taxon>
        <taxon>Pseudomonadati</taxon>
        <taxon>Pseudomonadota</taxon>
        <taxon>Alphaproteobacteria</taxon>
        <taxon>Rhodobacterales</taxon>
        <taxon>Paracoccaceae</taxon>
        <taxon>Oceanicella</taxon>
    </lineage>
</organism>
<gene>
    <name evidence="3" type="ORF">SAMN05216200_10228</name>
</gene>
<feature type="transmembrane region" description="Helical" evidence="2">
    <location>
        <begin position="123"/>
        <end position="146"/>
    </location>
</feature>
<evidence type="ECO:0000256" key="2">
    <source>
        <dbReference type="SAM" id="Phobius"/>
    </source>
</evidence>
<dbReference type="AlphaFoldDB" id="A0A1M7S8F9"/>
<dbReference type="RefSeq" id="WP_072746142.1">
    <property type="nucleotide sequence ID" value="NZ_FOHL01000003.1"/>
</dbReference>
<dbReference type="EMBL" id="FRDL01000002">
    <property type="protein sequence ID" value="SHN54675.1"/>
    <property type="molecule type" value="Genomic_DNA"/>
</dbReference>
<keyword evidence="2" id="KW-0812">Transmembrane</keyword>
<feature type="region of interest" description="Disordered" evidence="1">
    <location>
        <begin position="89"/>
        <end position="111"/>
    </location>
</feature>
<name>A0A1M7S8F9_9RHOB</name>
<protein>
    <submittedName>
        <fullName evidence="3">Uncharacterized protein</fullName>
    </submittedName>
</protein>
<evidence type="ECO:0000256" key="1">
    <source>
        <dbReference type="SAM" id="MobiDB-lite"/>
    </source>
</evidence>
<evidence type="ECO:0000313" key="4">
    <source>
        <dbReference type="Proteomes" id="UP000184066"/>
    </source>
</evidence>
<sequence length="194" mass="19352">MSPNDPVRAPMTLAQFEDLALRHGPDLDDWPAAARPGALALLEASAEARAVQAGAAALWRALDALAAEAEAPSPGLSARILAAAEAQAGAAPPEAARPPRPPAAEARRGRAGARRLLGAARRALTGAAGAGAAMAASLMLGAWLGYAALPAGANMAALSTAFPAAAGLETDAGADLLSQPLFAEIDAELEQDAR</sequence>
<evidence type="ECO:0000313" key="3">
    <source>
        <dbReference type="EMBL" id="SHN54675.1"/>
    </source>
</evidence>
<proteinExistence type="predicted"/>
<reference evidence="3 4" key="1">
    <citation type="submission" date="2016-12" db="EMBL/GenBank/DDBJ databases">
        <authorList>
            <person name="Song W.-J."/>
            <person name="Kurnit D.M."/>
        </authorList>
    </citation>
    <scope>NUCLEOTIDE SEQUENCE [LARGE SCALE GENOMIC DNA]</scope>
    <source>
        <strain evidence="3 4">CGMCC 1.10808</strain>
    </source>
</reference>